<reference evidence="2" key="1">
    <citation type="submission" date="2017-02" db="UniProtKB">
        <authorList>
            <consortium name="WormBaseParasite"/>
        </authorList>
    </citation>
    <scope>IDENTIFICATION</scope>
</reference>
<name>A0A0N4Z5U9_PARTI</name>
<sequence length="176" mass="20772">MKRKENIKNSVNLLDILNKFKDLNSSVVETVSILNNFNEQINSVKAAPQHLLINNRHPEWRERIISKLELMINENIDDLRNFIFQEYVEECQLLIGLYYEVIENGENLLSITNTFKDDVIELGSILVEYKNHYKNVLEKSLSDYPLKTYPMFEDSKHNSDIFRRVSNDLKMFGDKI</sequence>
<accession>A0A0N4Z5U9</accession>
<protein>
    <submittedName>
        <fullName evidence="2">DUF2383 domain-containing protein</fullName>
    </submittedName>
</protein>
<dbReference type="AlphaFoldDB" id="A0A0N4Z5U9"/>
<keyword evidence="1" id="KW-1185">Reference proteome</keyword>
<proteinExistence type="predicted"/>
<organism evidence="1 2">
    <name type="scientific">Parastrongyloides trichosuri</name>
    <name type="common">Possum-specific nematode worm</name>
    <dbReference type="NCBI Taxonomy" id="131310"/>
    <lineage>
        <taxon>Eukaryota</taxon>
        <taxon>Metazoa</taxon>
        <taxon>Ecdysozoa</taxon>
        <taxon>Nematoda</taxon>
        <taxon>Chromadorea</taxon>
        <taxon>Rhabditida</taxon>
        <taxon>Tylenchina</taxon>
        <taxon>Panagrolaimomorpha</taxon>
        <taxon>Strongyloidoidea</taxon>
        <taxon>Strongyloididae</taxon>
        <taxon>Parastrongyloides</taxon>
    </lineage>
</organism>
<evidence type="ECO:0000313" key="2">
    <source>
        <dbReference type="WBParaSite" id="PTRK_0000249350.1"/>
    </source>
</evidence>
<evidence type="ECO:0000313" key="1">
    <source>
        <dbReference type="Proteomes" id="UP000038045"/>
    </source>
</evidence>
<dbReference type="WBParaSite" id="PTRK_0000249350.1">
    <property type="protein sequence ID" value="PTRK_0000249350.1"/>
    <property type="gene ID" value="PTRK_0000249350"/>
</dbReference>
<dbReference type="Proteomes" id="UP000038045">
    <property type="component" value="Unplaced"/>
</dbReference>